<dbReference type="EMBL" id="FNAG01000024">
    <property type="protein sequence ID" value="SDE13058.1"/>
    <property type="molecule type" value="Genomic_DNA"/>
</dbReference>
<gene>
    <name evidence="6" type="ORF">SAMN04488509_1242</name>
</gene>
<comment type="cofactor">
    <cofactor evidence="3">
        <name>Mg(2+)</name>
        <dbReference type="ChEBI" id="CHEBI:18420"/>
    </cofactor>
    <text evidence="3">Binds 1 Mg(2+) ion.</text>
</comment>
<sequence length="549" mass="58227">MSDLFSLTPRFALLTALALAGLAGCAHTALAPGASPTTPSPELRLSAHDESPRAWFESGAAAAAARGAGQASARNLILFVGDGMGPTTVAAARILDGQRRGATGEENLLGFEAFPHTGYSKTYNTDLQTPDSAGTMSAMMSGVKTRAGVIGLDGSARYGDCASARGAELPSLLQLAEAAGLATGVVTTTRVTHATPAATYAHTPHRDWEADALVPAADRTACADIARQLIEFDHGDGIEVVMGGGRQMFLPATASDPEYPDTRGLREDGRDLVAEWQRRHPQGHYAWNRAGFEAIDFATADKVFALFQPGHMQYEHDRPTDVAGEPSLAEMVAAAITRLQRSEQGFLLVVEAGRIDHAHHANNAYRALTDTIALSEAVAAARAATSIEDTLILVTADHSHVLSFAGYSHRGNPILGKVTDRTGSDDVVLKRDMTGRVFTTLGYLNGPGYAAASDLQPEGVKRQPHEPARFEARDVRPDLENVDTSDPDFLQPSLWALKSETHGGEDVGVYAIGPGAEAVRGVMEQNVIFHLLLQAQPALRAQAQHAGPR</sequence>
<feature type="binding site" evidence="3">
    <location>
        <position position="193"/>
    </location>
    <ligand>
        <name>Mg(2+)</name>
        <dbReference type="ChEBI" id="CHEBI:18420"/>
    </ligand>
</feature>
<feature type="binding site" evidence="3">
    <location>
        <position position="502"/>
    </location>
    <ligand>
        <name>Zn(2+)</name>
        <dbReference type="ChEBI" id="CHEBI:29105"/>
        <label>2</label>
    </ligand>
</feature>
<dbReference type="Pfam" id="PF00245">
    <property type="entry name" value="Alk_phosphatase"/>
    <property type="match status" value="1"/>
</dbReference>
<organism evidence="6 7">
    <name type="scientific">Aquimonas voraii</name>
    <dbReference type="NCBI Taxonomy" id="265719"/>
    <lineage>
        <taxon>Bacteria</taxon>
        <taxon>Pseudomonadati</taxon>
        <taxon>Pseudomonadota</taxon>
        <taxon>Gammaproteobacteria</taxon>
        <taxon>Lysobacterales</taxon>
        <taxon>Lysobacteraceae</taxon>
        <taxon>Aquimonas</taxon>
    </lineage>
</organism>
<feature type="binding site" evidence="3">
    <location>
        <position position="360"/>
    </location>
    <ligand>
        <name>Zn(2+)</name>
        <dbReference type="ChEBI" id="CHEBI:29105"/>
        <label>2</label>
    </ligand>
</feature>
<feature type="active site" description="Phosphoserine intermediate" evidence="2">
    <location>
        <position position="132"/>
    </location>
</feature>
<feature type="binding site" evidence="3">
    <location>
        <position position="351"/>
    </location>
    <ligand>
        <name>Mg(2+)</name>
        <dbReference type="ChEBI" id="CHEBI:18420"/>
    </ligand>
</feature>
<feature type="binding site" evidence="3">
    <location>
        <position position="195"/>
    </location>
    <ligand>
        <name>Mg(2+)</name>
        <dbReference type="ChEBI" id="CHEBI:18420"/>
    </ligand>
</feature>
<keyword evidence="3" id="KW-0460">Magnesium</keyword>
<feature type="binding site" evidence="3">
    <location>
        <position position="397"/>
    </location>
    <ligand>
        <name>Zn(2+)</name>
        <dbReference type="ChEBI" id="CHEBI:29105"/>
        <label>2</label>
    </ligand>
</feature>
<dbReference type="SMART" id="SM00098">
    <property type="entry name" value="alkPPc"/>
    <property type="match status" value="1"/>
</dbReference>
<evidence type="ECO:0000256" key="1">
    <source>
        <dbReference type="ARBA" id="ARBA00022553"/>
    </source>
</evidence>
<dbReference type="InterPro" id="IPR017850">
    <property type="entry name" value="Alkaline_phosphatase_core_sf"/>
</dbReference>
<feature type="chain" id="PRO_5011620438" evidence="5">
    <location>
        <begin position="32"/>
        <end position="549"/>
    </location>
</feature>
<feature type="binding site" evidence="3">
    <location>
        <position position="356"/>
    </location>
    <ligand>
        <name>Zn(2+)</name>
        <dbReference type="ChEBI" id="CHEBI:29105"/>
        <label>2</label>
    </ligand>
</feature>
<keyword evidence="5" id="KW-0732">Signal</keyword>
<feature type="binding site" evidence="3">
    <location>
        <position position="82"/>
    </location>
    <ligand>
        <name>Zn(2+)</name>
        <dbReference type="ChEBI" id="CHEBI:29105"/>
        <label>2</label>
    </ligand>
</feature>
<comment type="cofactor">
    <cofactor evidence="3">
        <name>Zn(2+)</name>
        <dbReference type="ChEBI" id="CHEBI:29105"/>
    </cofactor>
    <text evidence="3">Binds 2 Zn(2+) ions.</text>
</comment>
<dbReference type="Gene3D" id="3.40.720.10">
    <property type="entry name" value="Alkaline Phosphatase, subunit A"/>
    <property type="match status" value="1"/>
</dbReference>
<dbReference type="SUPFAM" id="SSF53649">
    <property type="entry name" value="Alkaline phosphatase-like"/>
    <property type="match status" value="1"/>
</dbReference>
<dbReference type="OrthoDB" id="9794455at2"/>
<keyword evidence="3" id="KW-0479">Metal-binding</keyword>
<proteinExistence type="inferred from homology"/>
<reference evidence="6 7" key="1">
    <citation type="submission" date="2016-10" db="EMBL/GenBank/DDBJ databases">
        <authorList>
            <person name="de Groot N.N."/>
        </authorList>
    </citation>
    <scope>NUCLEOTIDE SEQUENCE [LARGE SCALE GENOMIC DNA]</scope>
    <source>
        <strain evidence="6 7">DSM 16957</strain>
    </source>
</reference>
<dbReference type="InterPro" id="IPR001952">
    <property type="entry name" value="Alkaline_phosphatase"/>
</dbReference>
<evidence type="ECO:0000256" key="2">
    <source>
        <dbReference type="PIRSR" id="PIRSR601952-1"/>
    </source>
</evidence>
<dbReference type="RefSeq" id="WP_091246094.1">
    <property type="nucleotide sequence ID" value="NZ_FNAG01000024.1"/>
</dbReference>
<comment type="similarity">
    <text evidence="4">Belongs to the alkaline phosphatase family.</text>
</comment>
<protein>
    <submittedName>
        <fullName evidence="6">Alkaline phosphatase</fullName>
    </submittedName>
</protein>
<keyword evidence="1" id="KW-0597">Phosphoprotein</keyword>
<keyword evidence="7" id="KW-1185">Reference proteome</keyword>
<dbReference type="STRING" id="265719.SAMN04488509_1242"/>
<dbReference type="GO" id="GO:0046872">
    <property type="term" value="F:metal ion binding"/>
    <property type="evidence" value="ECO:0007669"/>
    <property type="project" value="UniProtKB-KW"/>
</dbReference>
<evidence type="ECO:0000256" key="4">
    <source>
        <dbReference type="RuleBase" id="RU003946"/>
    </source>
</evidence>
<feature type="binding site" evidence="3">
    <location>
        <position position="398"/>
    </location>
    <ligand>
        <name>Zn(2+)</name>
        <dbReference type="ChEBI" id="CHEBI:29105"/>
        <label>2</label>
    </ligand>
</feature>
<evidence type="ECO:0000256" key="3">
    <source>
        <dbReference type="PIRSR" id="PIRSR601952-2"/>
    </source>
</evidence>
<dbReference type="PRINTS" id="PR00113">
    <property type="entry name" value="ALKPHPHTASE"/>
</dbReference>
<accession>A0A1G7ADP1</accession>
<dbReference type="PANTHER" id="PTHR11596:SF5">
    <property type="entry name" value="ALKALINE PHOSPHATASE"/>
    <property type="match status" value="1"/>
</dbReference>
<dbReference type="AlphaFoldDB" id="A0A1G7ADP1"/>
<evidence type="ECO:0000256" key="5">
    <source>
        <dbReference type="SAM" id="SignalP"/>
    </source>
</evidence>
<keyword evidence="3" id="KW-0862">Zinc</keyword>
<dbReference type="GO" id="GO:0004035">
    <property type="term" value="F:alkaline phosphatase activity"/>
    <property type="evidence" value="ECO:0007669"/>
    <property type="project" value="TreeGrafter"/>
</dbReference>
<feature type="signal peptide" evidence="5">
    <location>
        <begin position="1"/>
        <end position="31"/>
    </location>
</feature>
<dbReference type="Proteomes" id="UP000199603">
    <property type="component" value="Unassembled WGS sequence"/>
</dbReference>
<dbReference type="CDD" id="cd16012">
    <property type="entry name" value="ALP"/>
    <property type="match status" value="1"/>
</dbReference>
<dbReference type="PANTHER" id="PTHR11596">
    <property type="entry name" value="ALKALINE PHOSPHATASE"/>
    <property type="match status" value="1"/>
</dbReference>
<feature type="binding site" evidence="3">
    <location>
        <position position="82"/>
    </location>
    <ligand>
        <name>Mg(2+)</name>
        <dbReference type="ChEBI" id="CHEBI:18420"/>
    </ligand>
</feature>
<evidence type="ECO:0000313" key="6">
    <source>
        <dbReference type="EMBL" id="SDE13058.1"/>
    </source>
</evidence>
<evidence type="ECO:0000313" key="7">
    <source>
        <dbReference type="Proteomes" id="UP000199603"/>
    </source>
</evidence>
<name>A0A1G7ADP1_9GAMM</name>